<evidence type="ECO:0000313" key="3">
    <source>
        <dbReference type="Proteomes" id="UP000002035"/>
    </source>
</evidence>
<keyword evidence="3" id="KW-1185">Reference proteome</keyword>
<evidence type="ECO:0000313" key="2">
    <source>
        <dbReference type="EMBL" id="EEQ34778.1"/>
    </source>
</evidence>
<organism evidence="2 3">
    <name type="scientific">Arthroderma otae (strain ATCC MYA-4605 / CBS 113480)</name>
    <name type="common">Microsporum canis</name>
    <dbReference type="NCBI Taxonomy" id="554155"/>
    <lineage>
        <taxon>Eukaryota</taxon>
        <taxon>Fungi</taxon>
        <taxon>Dikarya</taxon>
        <taxon>Ascomycota</taxon>
        <taxon>Pezizomycotina</taxon>
        <taxon>Eurotiomycetes</taxon>
        <taxon>Eurotiomycetidae</taxon>
        <taxon>Onygenales</taxon>
        <taxon>Arthrodermataceae</taxon>
        <taxon>Microsporum</taxon>
    </lineage>
</organism>
<feature type="region of interest" description="Disordered" evidence="1">
    <location>
        <begin position="1"/>
        <end position="21"/>
    </location>
</feature>
<dbReference type="AlphaFoldDB" id="C5FWT8"/>
<evidence type="ECO:0000256" key="1">
    <source>
        <dbReference type="SAM" id="MobiDB-lite"/>
    </source>
</evidence>
<feature type="compositionally biased region" description="Polar residues" evidence="1">
    <location>
        <begin position="12"/>
        <end position="21"/>
    </location>
</feature>
<dbReference type="Proteomes" id="UP000002035">
    <property type="component" value="Unassembled WGS sequence"/>
</dbReference>
<dbReference type="EMBL" id="DS995707">
    <property type="protein sequence ID" value="EEQ34778.1"/>
    <property type="molecule type" value="Genomic_DNA"/>
</dbReference>
<dbReference type="RefSeq" id="XP_002843814.1">
    <property type="nucleotide sequence ID" value="XM_002843768.1"/>
</dbReference>
<protein>
    <submittedName>
        <fullName evidence="2">Uncharacterized protein</fullName>
    </submittedName>
</protein>
<sequence>MAARNGGLSKPSKMSRSGSMDVSRFSSCQLGVRDVGWSLQGSQGPNPGNYAFKYLPTTTLLEVKQTDRQRIFLVAITPGRLYKYEVVKTKSCTFTSPELKLVVALSELSSF</sequence>
<dbReference type="HOGENOM" id="CLU_2157786_0_0_1"/>
<reference evidence="3" key="1">
    <citation type="journal article" date="2012" name="MBio">
        <title>Comparative genome analysis of Trichophyton rubrum and related dermatophytes reveals candidate genes involved in infection.</title>
        <authorList>
            <person name="Martinez D.A."/>
            <person name="Oliver B.G."/>
            <person name="Graeser Y."/>
            <person name="Goldberg J.M."/>
            <person name="Li W."/>
            <person name="Martinez-Rossi N.M."/>
            <person name="Monod M."/>
            <person name="Shelest E."/>
            <person name="Barton R.C."/>
            <person name="Birch E."/>
            <person name="Brakhage A.A."/>
            <person name="Chen Z."/>
            <person name="Gurr S.J."/>
            <person name="Heiman D."/>
            <person name="Heitman J."/>
            <person name="Kosti I."/>
            <person name="Rossi A."/>
            <person name="Saif S."/>
            <person name="Samalova M."/>
            <person name="Saunders C.W."/>
            <person name="Shea T."/>
            <person name="Summerbell R.C."/>
            <person name="Xu J."/>
            <person name="Young S."/>
            <person name="Zeng Q."/>
            <person name="Birren B.W."/>
            <person name="Cuomo C.A."/>
            <person name="White T.C."/>
        </authorList>
    </citation>
    <scope>NUCLEOTIDE SEQUENCE [LARGE SCALE GENOMIC DNA]</scope>
    <source>
        <strain evidence="3">ATCC MYA-4605 / CBS 113480</strain>
    </source>
</reference>
<accession>C5FWT8</accession>
<dbReference type="VEuPathDB" id="FungiDB:MCYG_07597"/>
<proteinExistence type="predicted"/>
<gene>
    <name evidence="2" type="ORF">MCYG_07597</name>
</gene>
<name>C5FWT8_ARTOC</name>
<dbReference type="GeneID" id="9226759"/>